<sequence length="56" mass="6547">MFLEKRQRSPLFPEFDHEPRKFNNSGNNSDRKNIPQRSDPLVPFNRSYIAGGNRNG</sequence>
<name>A0ABN8GT75_9BACL</name>
<comment type="caution">
    <text evidence="2">The sequence shown here is derived from an EMBL/GenBank/DDBJ whole genome shotgun (WGS) entry which is preliminary data.</text>
</comment>
<evidence type="ECO:0000313" key="3">
    <source>
        <dbReference type="Proteomes" id="UP000838686"/>
    </source>
</evidence>
<protein>
    <submittedName>
        <fullName evidence="2">Uncharacterized protein</fullName>
    </submittedName>
</protein>
<dbReference type="Proteomes" id="UP000838686">
    <property type="component" value="Unassembled WGS sequence"/>
</dbReference>
<organism evidence="2 3">
    <name type="scientific">Paenibacillus plantiphilus</name>
    <dbReference type="NCBI Taxonomy" id="2905650"/>
    <lineage>
        <taxon>Bacteria</taxon>
        <taxon>Bacillati</taxon>
        <taxon>Bacillota</taxon>
        <taxon>Bacilli</taxon>
        <taxon>Bacillales</taxon>
        <taxon>Paenibacillaceae</taxon>
        <taxon>Paenibacillus</taxon>
    </lineage>
</organism>
<feature type="region of interest" description="Disordered" evidence="1">
    <location>
        <begin position="1"/>
        <end position="56"/>
    </location>
</feature>
<proteinExistence type="predicted"/>
<accession>A0ABN8GT75</accession>
<evidence type="ECO:0000313" key="2">
    <source>
        <dbReference type="EMBL" id="CAH1214077.1"/>
    </source>
</evidence>
<keyword evidence="3" id="KW-1185">Reference proteome</keyword>
<reference evidence="2" key="1">
    <citation type="submission" date="2022-01" db="EMBL/GenBank/DDBJ databases">
        <authorList>
            <person name="Criscuolo A."/>
        </authorList>
    </citation>
    <scope>NUCLEOTIDE SEQUENCE</scope>
    <source>
        <strain evidence="2">CIP111893</strain>
    </source>
</reference>
<dbReference type="EMBL" id="CAKMMF010000022">
    <property type="protein sequence ID" value="CAH1214077.1"/>
    <property type="molecule type" value="Genomic_DNA"/>
</dbReference>
<gene>
    <name evidence="2" type="ORF">PAECIP111893_03767</name>
</gene>
<evidence type="ECO:0000256" key="1">
    <source>
        <dbReference type="SAM" id="MobiDB-lite"/>
    </source>
</evidence>